<evidence type="ECO:0000313" key="10">
    <source>
        <dbReference type="EMBL" id="KAL3535515.1"/>
    </source>
</evidence>
<evidence type="ECO:0000256" key="3">
    <source>
        <dbReference type="ARBA" id="ARBA00022796"/>
    </source>
</evidence>
<dbReference type="PANTHER" id="PTHR32378:SF10">
    <property type="entry name" value="GUANINE NUCLEOTIDE-BINDING PROTEIN SUBUNIT GAMMA 3"/>
    <property type="match status" value="1"/>
</dbReference>
<dbReference type="Pfam" id="PF00631">
    <property type="entry name" value="G-gamma"/>
    <property type="match status" value="1"/>
</dbReference>
<dbReference type="InterPro" id="IPR007274">
    <property type="entry name" value="Cop_transporter"/>
</dbReference>
<evidence type="ECO:0000256" key="2">
    <source>
        <dbReference type="ARBA" id="ARBA00022692"/>
    </source>
</evidence>
<dbReference type="SMART" id="SM01224">
    <property type="entry name" value="G_gamma"/>
    <property type="match status" value="1"/>
</dbReference>
<dbReference type="InterPro" id="IPR055305">
    <property type="entry name" value="GG3-like"/>
</dbReference>
<comment type="caution">
    <text evidence="10">The sequence shown here is derived from an EMBL/GenBank/DDBJ whole genome shotgun (WGS) entry which is preliminary data.</text>
</comment>
<comment type="subcellular location">
    <subcellularLocation>
        <location evidence="6">Membrane</location>
        <topology evidence="6">Multi-pass membrane protein</topology>
    </subcellularLocation>
</comment>
<name>A0ABD3AWF0_9GENT</name>
<evidence type="ECO:0000256" key="1">
    <source>
        <dbReference type="ARBA" id="ARBA00006921"/>
    </source>
</evidence>
<gene>
    <name evidence="10" type="ORF">ACH5RR_003976</name>
</gene>
<dbReference type="GO" id="GO:0016020">
    <property type="term" value="C:membrane"/>
    <property type="evidence" value="ECO:0007669"/>
    <property type="project" value="UniProtKB-SubCell"/>
</dbReference>
<evidence type="ECO:0000256" key="6">
    <source>
        <dbReference type="RuleBase" id="RU367022"/>
    </source>
</evidence>
<keyword evidence="6" id="KW-0406">Ion transport</keyword>
<proteinExistence type="inferred from homology"/>
<keyword evidence="6" id="KW-0186">Copper</keyword>
<keyword evidence="11" id="KW-1185">Reference proteome</keyword>
<evidence type="ECO:0000256" key="7">
    <source>
        <dbReference type="SAM" id="Coils"/>
    </source>
</evidence>
<dbReference type="InterPro" id="IPR015898">
    <property type="entry name" value="G-protein_gamma-like_dom"/>
</dbReference>
<evidence type="ECO:0000313" key="11">
    <source>
        <dbReference type="Proteomes" id="UP001630127"/>
    </source>
</evidence>
<keyword evidence="5 6" id="KW-0472">Membrane</keyword>
<sequence>MTMQMTLYWGKRVTLLVDSWKTDSWITYSFTLLFCFFLSLFFQHLEARRLNFKLKLTTTAATAAALPPPPPTLLDHSINAPLIQPSRPKLGRTGWVRIALALLFGVNSAIGYLIMLAIMSFNGGVLLAVVLGSTVGYFLFRSGDDIVADVENNNQEMAGLNGTAKVPSLPPPRPKSPPEYPDLYGKRRELAKVQMLEREISFLEDEIKFVEGLQPASKCCKEVADFVTVNSDPLMPITERDHKSCCFWKWLSRASCFRFSWICCRASCFSFSWICCRECTIPHVEMPRCCDCNLCDYISCPSCKCIRCSRPKCHPCSCLNSHCFRKPSCSLSCCSIPKCPSCSNCFCNGCTSSCYPKCLKINLCSCCSCTKDCCYSCYICY</sequence>
<protein>
    <recommendedName>
        <fullName evidence="6">Copper transport protein</fullName>
    </recommendedName>
</protein>
<feature type="transmembrane region" description="Helical" evidence="6">
    <location>
        <begin position="94"/>
        <end position="115"/>
    </location>
</feature>
<evidence type="ECO:0000256" key="5">
    <source>
        <dbReference type="ARBA" id="ARBA00023136"/>
    </source>
</evidence>
<keyword evidence="4 6" id="KW-1133">Transmembrane helix</keyword>
<feature type="domain" description="4Fe-4S ferredoxin-type" evidence="9">
    <location>
        <begin position="280"/>
        <end position="311"/>
    </location>
</feature>
<dbReference type="AlphaFoldDB" id="A0ABD3AWF0"/>
<accession>A0ABD3AWF0</accession>
<dbReference type="Proteomes" id="UP001630127">
    <property type="component" value="Unassembled WGS sequence"/>
</dbReference>
<feature type="coiled-coil region" evidence="7">
    <location>
        <begin position="186"/>
        <end position="213"/>
    </location>
</feature>
<dbReference type="InterPro" id="IPR017896">
    <property type="entry name" value="4Fe4S_Fe-S-bd"/>
</dbReference>
<feature type="compositionally biased region" description="Pro residues" evidence="8">
    <location>
        <begin position="168"/>
        <end position="180"/>
    </location>
</feature>
<dbReference type="PANTHER" id="PTHR32378">
    <property type="entry name" value="GUANINE NUCLEOTIDE-BINDING PROTEIN SUBUNIT GAMMA 3"/>
    <property type="match status" value="1"/>
</dbReference>
<dbReference type="GO" id="GO:0005375">
    <property type="term" value="F:copper ion transmembrane transporter activity"/>
    <property type="evidence" value="ECO:0007669"/>
    <property type="project" value="UniProtKB-UniRule"/>
</dbReference>
<dbReference type="Pfam" id="PF04145">
    <property type="entry name" value="Ctr"/>
    <property type="match status" value="1"/>
</dbReference>
<dbReference type="PROSITE" id="PS51379">
    <property type="entry name" value="4FE4S_FER_2"/>
    <property type="match status" value="1"/>
</dbReference>
<keyword evidence="2 6" id="KW-0812">Transmembrane</keyword>
<organism evidence="10 11">
    <name type="scientific">Cinchona calisaya</name>
    <dbReference type="NCBI Taxonomy" id="153742"/>
    <lineage>
        <taxon>Eukaryota</taxon>
        <taxon>Viridiplantae</taxon>
        <taxon>Streptophyta</taxon>
        <taxon>Embryophyta</taxon>
        <taxon>Tracheophyta</taxon>
        <taxon>Spermatophyta</taxon>
        <taxon>Magnoliopsida</taxon>
        <taxon>eudicotyledons</taxon>
        <taxon>Gunneridae</taxon>
        <taxon>Pentapetalae</taxon>
        <taxon>asterids</taxon>
        <taxon>lamiids</taxon>
        <taxon>Gentianales</taxon>
        <taxon>Rubiaceae</taxon>
        <taxon>Cinchonoideae</taxon>
        <taxon>Cinchoneae</taxon>
        <taxon>Cinchona</taxon>
    </lineage>
</organism>
<feature type="transmembrane region" description="Helical" evidence="6">
    <location>
        <begin position="25"/>
        <end position="45"/>
    </location>
</feature>
<feature type="transmembrane region" description="Helical" evidence="6">
    <location>
        <begin position="121"/>
        <end position="140"/>
    </location>
</feature>
<reference evidence="10 11" key="1">
    <citation type="submission" date="2024-11" db="EMBL/GenBank/DDBJ databases">
        <title>A near-complete genome assembly of Cinchona calisaya.</title>
        <authorList>
            <person name="Lian D.C."/>
            <person name="Zhao X.W."/>
            <person name="Wei L."/>
        </authorList>
    </citation>
    <scope>NUCLEOTIDE SEQUENCE [LARGE SCALE GENOMIC DNA]</scope>
    <source>
        <tissue evidence="10">Nenye</tissue>
    </source>
</reference>
<keyword evidence="7" id="KW-0175">Coiled coil</keyword>
<keyword evidence="3 6" id="KW-0187">Copper transport</keyword>
<dbReference type="EMBL" id="JBJUIK010000002">
    <property type="protein sequence ID" value="KAL3535515.1"/>
    <property type="molecule type" value="Genomic_DNA"/>
</dbReference>
<keyword evidence="6" id="KW-0813">Transport</keyword>
<evidence type="ECO:0000259" key="9">
    <source>
        <dbReference type="PROSITE" id="PS51379"/>
    </source>
</evidence>
<feature type="region of interest" description="Disordered" evidence="8">
    <location>
        <begin position="160"/>
        <end position="180"/>
    </location>
</feature>
<evidence type="ECO:0000256" key="4">
    <source>
        <dbReference type="ARBA" id="ARBA00022989"/>
    </source>
</evidence>
<evidence type="ECO:0000256" key="8">
    <source>
        <dbReference type="SAM" id="MobiDB-lite"/>
    </source>
</evidence>
<comment type="similarity">
    <text evidence="1 6">Belongs to the copper transporter (Ctr) (TC 1.A.56) family. SLC31A subfamily.</text>
</comment>